<reference evidence="3 4" key="2">
    <citation type="submission" date="2018-12" db="EMBL/GenBank/DDBJ databases">
        <title>Rhizobacter gummiphilus sp. nov., a rubber-degrading bacterium isolated from the soil of a botanical garden in Japan.</title>
        <authorList>
            <person name="Shunsuke S.S."/>
        </authorList>
    </citation>
    <scope>NUCLEOTIDE SEQUENCE [LARGE SCALE GENOMIC DNA]</scope>
    <source>
        <strain evidence="3 4">S-16</strain>
    </source>
</reference>
<accession>A0A3N7HVW8</accession>
<gene>
    <name evidence="3" type="ORF">DZC73_02765</name>
</gene>
<keyword evidence="4" id="KW-1185">Reference proteome</keyword>
<evidence type="ECO:0000259" key="2">
    <source>
        <dbReference type="Pfam" id="PF00144"/>
    </source>
</evidence>
<evidence type="ECO:0000313" key="4">
    <source>
        <dbReference type="Proteomes" id="UP000267464"/>
    </source>
</evidence>
<dbReference type="SUPFAM" id="SSF56601">
    <property type="entry name" value="beta-lactamase/transpeptidase-like"/>
    <property type="match status" value="1"/>
</dbReference>
<dbReference type="InterPro" id="IPR050789">
    <property type="entry name" value="Diverse_Enzym_Activities"/>
</dbReference>
<dbReference type="GO" id="GO:0016787">
    <property type="term" value="F:hydrolase activity"/>
    <property type="evidence" value="ECO:0007669"/>
    <property type="project" value="UniProtKB-KW"/>
</dbReference>
<keyword evidence="3" id="KW-0378">Hydrolase</keyword>
<comment type="caution">
    <text evidence="3">The sequence shown here is derived from an EMBL/GenBank/DDBJ whole genome shotgun (WGS) entry which is preliminary data.</text>
</comment>
<proteinExistence type="predicted"/>
<protein>
    <submittedName>
        <fullName evidence="3">Class A beta-lactamase-related serine hydrolase</fullName>
    </submittedName>
</protein>
<evidence type="ECO:0000313" key="3">
    <source>
        <dbReference type="EMBL" id="RQP25993.1"/>
    </source>
</evidence>
<keyword evidence="1" id="KW-0732">Signal</keyword>
<dbReference type="AlphaFoldDB" id="A0A3N7HVW8"/>
<feature type="signal peptide" evidence="1">
    <location>
        <begin position="1"/>
        <end position="18"/>
    </location>
</feature>
<organism evidence="3 4">
    <name type="scientific">Piscinibacter terrae</name>
    <dbReference type="NCBI Taxonomy" id="2496871"/>
    <lineage>
        <taxon>Bacteria</taxon>
        <taxon>Pseudomonadati</taxon>
        <taxon>Pseudomonadota</taxon>
        <taxon>Betaproteobacteria</taxon>
        <taxon>Burkholderiales</taxon>
        <taxon>Sphaerotilaceae</taxon>
        <taxon>Piscinibacter</taxon>
    </lineage>
</organism>
<dbReference type="Proteomes" id="UP000267464">
    <property type="component" value="Unassembled WGS sequence"/>
</dbReference>
<dbReference type="Gene3D" id="3.40.710.10">
    <property type="entry name" value="DD-peptidase/beta-lactamase superfamily"/>
    <property type="match status" value="1"/>
</dbReference>
<name>A0A3N7HVW8_9BURK</name>
<dbReference type="PANTHER" id="PTHR43283:SF18">
    <property type="match status" value="1"/>
</dbReference>
<dbReference type="Pfam" id="PF00144">
    <property type="entry name" value="Beta-lactamase"/>
    <property type="match status" value="1"/>
</dbReference>
<reference evidence="3 4" key="1">
    <citation type="submission" date="2018-08" db="EMBL/GenBank/DDBJ databases">
        <authorList>
            <person name="Khan S.A."/>
            <person name="Jeon C.O."/>
            <person name="Chun B.H."/>
            <person name="Jeong S.E."/>
        </authorList>
    </citation>
    <scope>NUCLEOTIDE SEQUENCE [LARGE SCALE GENOMIC DNA]</scope>
    <source>
        <strain evidence="3 4">S-16</strain>
    </source>
</reference>
<dbReference type="OrthoDB" id="9801061at2"/>
<dbReference type="EMBL" id="QUSW01000001">
    <property type="protein sequence ID" value="RQP25993.1"/>
    <property type="molecule type" value="Genomic_DNA"/>
</dbReference>
<evidence type="ECO:0000256" key="1">
    <source>
        <dbReference type="SAM" id="SignalP"/>
    </source>
</evidence>
<dbReference type="InterPro" id="IPR012338">
    <property type="entry name" value="Beta-lactam/transpept-like"/>
</dbReference>
<feature type="domain" description="Beta-lactamase-related" evidence="2">
    <location>
        <begin position="49"/>
        <end position="369"/>
    </location>
</feature>
<dbReference type="InterPro" id="IPR001466">
    <property type="entry name" value="Beta-lactam-related"/>
</dbReference>
<dbReference type="RefSeq" id="WP_124538662.1">
    <property type="nucleotide sequence ID" value="NZ_QUSW01000001.1"/>
</dbReference>
<dbReference type="PANTHER" id="PTHR43283">
    <property type="entry name" value="BETA-LACTAMASE-RELATED"/>
    <property type="match status" value="1"/>
</dbReference>
<sequence>MRRLLAACLVFALGSVAAQPDAPASAPSAASPLFHRLDGSGGLSQAQIESTIDGLMDKAQVPGLALGLVQDGRIVLMTGRGFADVASKRPMTPETVMSAASLTKPTFATAVMQLAQEGLISLDQPLGEQLPGGIAEYRQFAELAGDERWKRITPRMLLTHSSGLPNWRWFIEGKKLGIHFDPGSRFVYSGEGIQLLQLLVELKTQEPVEQLLKAKVFAPYGLTNSSLTWQIENAALATTHYRADGTAFAHPRRMRAVAAASMDTTLHDMTHLAAGLLRDWKVGKPAVRRMFEPQLAIVSPQEFPSQLPGETRVNESIRLSSAHGWISYQSPYGQALFKEGNDDGTNNFMLLFPQSGTGIVMLANSARGDRMFFPAVEALVGRSCLPWFWMGYVPYDRPELRRSGVRESPVGPSCS</sequence>
<feature type="chain" id="PRO_5018173831" evidence="1">
    <location>
        <begin position="19"/>
        <end position="415"/>
    </location>
</feature>